<feature type="non-terminal residue" evidence="2">
    <location>
        <position position="1"/>
    </location>
</feature>
<gene>
    <name evidence="2" type="ORF">JBS370_LOCUS42366</name>
</gene>
<proteinExistence type="predicted"/>
<keyword evidence="1" id="KW-0175">Coiled coil</keyword>
<reference evidence="2" key="1">
    <citation type="submission" date="2021-02" db="EMBL/GenBank/DDBJ databases">
        <authorList>
            <person name="Nowell W R."/>
        </authorList>
    </citation>
    <scope>NUCLEOTIDE SEQUENCE</scope>
</reference>
<dbReference type="AlphaFoldDB" id="A0A820M0P4"/>
<evidence type="ECO:0000313" key="3">
    <source>
        <dbReference type="Proteomes" id="UP000663836"/>
    </source>
</evidence>
<comment type="caution">
    <text evidence="2">The sequence shown here is derived from an EMBL/GenBank/DDBJ whole genome shotgun (WGS) entry which is preliminary data.</text>
</comment>
<feature type="non-terminal residue" evidence="2">
    <location>
        <position position="64"/>
    </location>
</feature>
<evidence type="ECO:0000313" key="2">
    <source>
        <dbReference type="EMBL" id="CAF4365512.1"/>
    </source>
</evidence>
<protein>
    <submittedName>
        <fullName evidence="2">Uncharacterized protein</fullName>
    </submittedName>
</protein>
<accession>A0A820M0P4</accession>
<sequence>TQKVERLNIQQNDYVATVDEEKKNAVRKLNKEKDEYKKENEILKRKLEEFEKLERGKPSSARSS</sequence>
<dbReference type="Proteomes" id="UP000663836">
    <property type="component" value="Unassembled WGS sequence"/>
</dbReference>
<evidence type="ECO:0000256" key="1">
    <source>
        <dbReference type="SAM" id="Coils"/>
    </source>
</evidence>
<organism evidence="2 3">
    <name type="scientific">Rotaria sordida</name>
    <dbReference type="NCBI Taxonomy" id="392033"/>
    <lineage>
        <taxon>Eukaryota</taxon>
        <taxon>Metazoa</taxon>
        <taxon>Spiralia</taxon>
        <taxon>Gnathifera</taxon>
        <taxon>Rotifera</taxon>
        <taxon>Eurotatoria</taxon>
        <taxon>Bdelloidea</taxon>
        <taxon>Philodinida</taxon>
        <taxon>Philodinidae</taxon>
        <taxon>Rotaria</taxon>
    </lineage>
</organism>
<name>A0A820M0P4_9BILA</name>
<feature type="coiled-coil region" evidence="1">
    <location>
        <begin position="15"/>
        <end position="56"/>
    </location>
</feature>
<dbReference type="EMBL" id="CAJOBD010055500">
    <property type="protein sequence ID" value="CAF4365512.1"/>
    <property type="molecule type" value="Genomic_DNA"/>
</dbReference>